<organism evidence="2 3">
    <name type="scientific">Clostridium gasigenes</name>
    <dbReference type="NCBI Taxonomy" id="94869"/>
    <lineage>
        <taxon>Bacteria</taxon>
        <taxon>Bacillati</taxon>
        <taxon>Bacillota</taxon>
        <taxon>Clostridia</taxon>
        <taxon>Eubacteriales</taxon>
        <taxon>Clostridiaceae</taxon>
        <taxon>Clostridium</taxon>
    </lineage>
</organism>
<dbReference type="CDD" id="cd04301">
    <property type="entry name" value="NAT_SF"/>
    <property type="match status" value="1"/>
</dbReference>
<sequence length="147" mass="17369">MELEYKIIEETDFGGCSKELMLAFKEEPWNENWTYEQAYTRIDEIMSAKVSRGYVIYDDDTVVSMLCGRVMTYLDFKELWVDEFSVTPSYQRQGIGGKMLKFVREQLKKENINCMVLNTERGYPSVEFYEKNGFKQDDSLVFMANDF</sequence>
<evidence type="ECO:0000313" key="3">
    <source>
        <dbReference type="Proteomes" id="UP000585258"/>
    </source>
</evidence>
<feature type="domain" description="N-acetyltransferase" evidence="1">
    <location>
        <begin position="3"/>
        <end position="147"/>
    </location>
</feature>
<gene>
    <name evidence="2" type="ORF">H7E68_16995</name>
</gene>
<evidence type="ECO:0000313" key="2">
    <source>
        <dbReference type="EMBL" id="MBB6716396.1"/>
    </source>
</evidence>
<dbReference type="InterPro" id="IPR000182">
    <property type="entry name" value="GNAT_dom"/>
</dbReference>
<dbReference type="Proteomes" id="UP000585258">
    <property type="component" value="Unassembled WGS sequence"/>
</dbReference>
<accession>A0A7X0SJ34</accession>
<dbReference type="GO" id="GO:0016747">
    <property type="term" value="F:acyltransferase activity, transferring groups other than amino-acyl groups"/>
    <property type="evidence" value="ECO:0007669"/>
    <property type="project" value="InterPro"/>
</dbReference>
<dbReference type="AlphaFoldDB" id="A0A7X0SJ34"/>
<reference evidence="2 3" key="1">
    <citation type="submission" date="2020-08" db="EMBL/GenBank/DDBJ databases">
        <title>Clostridia isolated from Swiss meat.</title>
        <authorList>
            <person name="Wambui J."/>
            <person name="Stevens M.J.A."/>
            <person name="Stephan R."/>
        </authorList>
    </citation>
    <scope>NUCLEOTIDE SEQUENCE [LARGE SCALE GENOMIC DNA]</scope>
    <source>
        <strain evidence="2 3">CM001</strain>
    </source>
</reference>
<dbReference type="SUPFAM" id="SSF55729">
    <property type="entry name" value="Acyl-CoA N-acyltransferases (Nat)"/>
    <property type="match status" value="1"/>
</dbReference>
<proteinExistence type="predicted"/>
<comment type="caution">
    <text evidence="2">The sequence shown here is derived from an EMBL/GenBank/DDBJ whole genome shotgun (WGS) entry which is preliminary data.</text>
</comment>
<dbReference type="InterPro" id="IPR016181">
    <property type="entry name" value="Acyl_CoA_acyltransferase"/>
</dbReference>
<evidence type="ECO:0000259" key="1">
    <source>
        <dbReference type="PROSITE" id="PS51186"/>
    </source>
</evidence>
<dbReference type="PROSITE" id="PS51186">
    <property type="entry name" value="GNAT"/>
    <property type="match status" value="1"/>
</dbReference>
<protein>
    <submittedName>
        <fullName evidence="2">GNAT family N-acetyltransferase</fullName>
    </submittedName>
</protein>
<dbReference type="EMBL" id="JACKWY010000014">
    <property type="protein sequence ID" value="MBB6716396.1"/>
    <property type="molecule type" value="Genomic_DNA"/>
</dbReference>
<name>A0A7X0SJ34_9CLOT</name>
<dbReference type="Pfam" id="PF00583">
    <property type="entry name" value="Acetyltransf_1"/>
    <property type="match status" value="1"/>
</dbReference>
<dbReference type="RefSeq" id="WP_185165441.1">
    <property type="nucleotide sequence ID" value="NZ_JACKWY010000014.1"/>
</dbReference>
<dbReference type="Gene3D" id="3.40.630.30">
    <property type="match status" value="1"/>
</dbReference>
<keyword evidence="2" id="KW-0808">Transferase</keyword>